<protein>
    <recommendedName>
        <fullName evidence="7">Zn(2)-C6 fungal-type domain-containing protein</fullName>
    </recommendedName>
</protein>
<dbReference type="Pfam" id="PF00172">
    <property type="entry name" value="Zn_clus"/>
    <property type="match status" value="1"/>
</dbReference>
<evidence type="ECO:0000256" key="5">
    <source>
        <dbReference type="ARBA" id="ARBA00023242"/>
    </source>
</evidence>
<dbReference type="OrthoDB" id="2123952at2759"/>
<dbReference type="GO" id="GO:0005634">
    <property type="term" value="C:nucleus"/>
    <property type="evidence" value="ECO:0007669"/>
    <property type="project" value="UniProtKB-SubCell"/>
</dbReference>
<proteinExistence type="predicted"/>
<feature type="compositionally biased region" description="Basic residues" evidence="6">
    <location>
        <begin position="114"/>
        <end position="123"/>
    </location>
</feature>
<feature type="compositionally biased region" description="Polar residues" evidence="6">
    <location>
        <begin position="34"/>
        <end position="53"/>
    </location>
</feature>
<feature type="compositionally biased region" description="Polar residues" evidence="6">
    <location>
        <begin position="126"/>
        <end position="135"/>
    </location>
</feature>
<dbReference type="CDD" id="cd00067">
    <property type="entry name" value="GAL4"/>
    <property type="match status" value="1"/>
</dbReference>
<keyword evidence="2" id="KW-0479">Metal-binding</keyword>
<dbReference type="PROSITE" id="PS50048">
    <property type="entry name" value="ZN2_CY6_FUNGAL_2"/>
    <property type="match status" value="1"/>
</dbReference>
<dbReference type="SMART" id="SM00066">
    <property type="entry name" value="GAL4"/>
    <property type="match status" value="1"/>
</dbReference>
<dbReference type="PANTHER" id="PTHR47338">
    <property type="entry name" value="ZN(II)2CYS6 TRANSCRIPTION FACTOR (EUROFUNG)-RELATED"/>
    <property type="match status" value="1"/>
</dbReference>
<feature type="compositionally biased region" description="Polar residues" evidence="6">
    <location>
        <begin position="10"/>
        <end position="25"/>
    </location>
</feature>
<name>A0A5C3QIE8_9AGAR</name>
<dbReference type="InterPro" id="IPR036864">
    <property type="entry name" value="Zn2-C6_fun-type_DNA-bd_sf"/>
</dbReference>
<dbReference type="PANTHER" id="PTHR47338:SF5">
    <property type="entry name" value="ZN(II)2CYS6 TRANSCRIPTION FACTOR (EUROFUNG)"/>
    <property type="match status" value="1"/>
</dbReference>
<gene>
    <name evidence="8" type="ORF">BDV98DRAFT_548546</name>
</gene>
<evidence type="ECO:0000313" key="8">
    <source>
        <dbReference type="EMBL" id="TFL01813.1"/>
    </source>
</evidence>
<evidence type="ECO:0000256" key="1">
    <source>
        <dbReference type="ARBA" id="ARBA00004123"/>
    </source>
</evidence>
<dbReference type="STRING" id="1884261.A0A5C3QIE8"/>
<keyword evidence="4" id="KW-0804">Transcription</keyword>
<evidence type="ECO:0000256" key="2">
    <source>
        <dbReference type="ARBA" id="ARBA00022723"/>
    </source>
</evidence>
<dbReference type="Proteomes" id="UP000305067">
    <property type="component" value="Unassembled WGS sequence"/>
</dbReference>
<comment type="subcellular location">
    <subcellularLocation>
        <location evidence="1">Nucleus</location>
    </subcellularLocation>
</comment>
<evidence type="ECO:0000259" key="7">
    <source>
        <dbReference type="PROSITE" id="PS50048"/>
    </source>
</evidence>
<dbReference type="Gene3D" id="4.10.240.10">
    <property type="entry name" value="Zn(2)-C6 fungal-type DNA-binding domain"/>
    <property type="match status" value="1"/>
</dbReference>
<feature type="region of interest" description="Disordered" evidence="6">
    <location>
        <begin position="1"/>
        <end position="137"/>
    </location>
</feature>
<dbReference type="InterPro" id="IPR001138">
    <property type="entry name" value="Zn2Cys6_DnaBD"/>
</dbReference>
<feature type="region of interest" description="Disordered" evidence="6">
    <location>
        <begin position="210"/>
        <end position="248"/>
    </location>
</feature>
<keyword evidence="5" id="KW-0539">Nucleus</keyword>
<dbReference type="GO" id="GO:0008270">
    <property type="term" value="F:zinc ion binding"/>
    <property type="evidence" value="ECO:0007669"/>
    <property type="project" value="InterPro"/>
</dbReference>
<reference evidence="8 9" key="1">
    <citation type="journal article" date="2019" name="Nat. Ecol. Evol.">
        <title>Megaphylogeny resolves global patterns of mushroom evolution.</title>
        <authorList>
            <person name="Varga T."/>
            <person name="Krizsan K."/>
            <person name="Foldi C."/>
            <person name="Dima B."/>
            <person name="Sanchez-Garcia M."/>
            <person name="Sanchez-Ramirez S."/>
            <person name="Szollosi G.J."/>
            <person name="Szarkandi J.G."/>
            <person name="Papp V."/>
            <person name="Albert L."/>
            <person name="Andreopoulos W."/>
            <person name="Angelini C."/>
            <person name="Antonin V."/>
            <person name="Barry K.W."/>
            <person name="Bougher N.L."/>
            <person name="Buchanan P."/>
            <person name="Buyck B."/>
            <person name="Bense V."/>
            <person name="Catcheside P."/>
            <person name="Chovatia M."/>
            <person name="Cooper J."/>
            <person name="Damon W."/>
            <person name="Desjardin D."/>
            <person name="Finy P."/>
            <person name="Geml J."/>
            <person name="Haridas S."/>
            <person name="Hughes K."/>
            <person name="Justo A."/>
            <person name="Karasinski D."/>
            <person name="Kautmanova I."/>
            <person name="Kiss B."/>
            <person name="Kocsube S."/>
            <person name="Kotiranta H."/>
            <person name="LaButti K.M."/>
            <person name="Lechner B.E."/>
            <person name="Liimatainen K."/>
            <person name="Lipzen A."/>
            <person name="Lukacs Z."/>
            <person name="Mihaltcheva S."/>
            <person name="Morgado L.N."/>
            <person name="Niskanen T."/>
            <person name="Noordeloos M.E."/>
            <person name="Ohm R.A."/>
            <person name="Ortiz-Santana B."/>
            <person name="Ovrebo C."/>
            <person name="Racz N."/>
            <person name="Riley R."/>
            <person name="Savchenko A."/>
            <person name="Shiryaev A."/>
            <person name="Soop K."/>
            <person name="Spirin V."/>
            <person name="Szebenyi C."/>
            <person name="Tomsovsky M."/>
            <person name="Tulloss R.E."/>
            <person name="Uehling J."/>
            <person name="Grigoriev I.V."/>
            <person name="Vagvolgyi C."/>
            <person name="Papp T."/>
            <person name="Martin F.M."/>
            <person name="Miettinen O."/>
            <person name="Hibbett D.S."/>
            <person name="Nagy L.G."/>
        </authorList>
    </citation>
    <scope>NUCLEOTIDE SEQUENCE [LARGE SCALE GENOMIC DNA]</scope>
    <source>
        <strain evidence="8 9">CBS 309.79</strain>
    </source>
</reference>
<dbReference type="AlphaFoldDB" id="A0A5C3QIE8"/>
<evidence type="ECO:0000313" key="9">
    <source>
        <dbReference type="Proteomes" id="UP000305067"/>
    </source>
</evidence>
<dbReference type="GO" id="GO:0000981">
    <property type="term" value="F:DNA-binding transcription factor activity, RNA polymerase II-specific"/>
    <property type="evidence" value="ECO:0007669"/>
    <property type="project" value="InterPro"/>
</dbReference>
<dbReference type="EMBL" id="ML178824">
    <property type="protein sequence ID" value="TFL01813.1"/>
    <property type="molecule type" value="Genomic_DNA"/>
</dbReference>
<sequence>MDDRRYPRQPGQNHRTYLDEQTSSYYPHHDPYAQNLQSSLYPSTDQNERSSPLESDDGVYSYHQPHTEYPASVAGPSRSKQSESPKHTLSSLATIAHKTRGESSKLPPASGKSGKSRRERPRIKLAQNQPNTTQGKARERVYVACVQCRTRKIRCDGDKPSCYNCTRRPQDEEPCCYDNNPKRRGPDKVPGARQRMARHFHNELEAQGLVQPSAKRRRRRTKDKDPLLDDPEETPISHAKLEGTPVPTAHAPVPVIQIQPTVTAGTHQTTDSHPDSDLSIIPGYYADSSTYGQSELPLAAPEVFPETESQYQWLPIYSNATQVPRAVSSSSAGSLFASPNAYSPAAAVEAASFVEGFSHHPAHGSIHHQHLTPSPHEIQSPLVDDYPPQASGYHAYPVTISPSDTTPYYVQDYHPQDRHTPPSGHRTHVATRPLISTHLAGNDHLASVPISTSVTQRPSQSVSPISTPFVHEQHDVHSVPSYGYITEIDEDEDADNGETMYSRPSHQFTRQVWWDSLLSLYHDPFSNHLVPISAGRRNEVASEIVNDLKFIFRASNYWFSFFHVPRFFATYHNAQTRSEIQPALILILITMSIFFRSSEREGGAAGRERALRFRDHAQAALEASFNSGWIDETLAQAAFLLAMFEGCCHAQNSSLRVASSLTYLDSIIRSLKLTYLDADDPAASNFDPHNVPLIESHPQTNWQFYYQNAAAVSTSSHPAHSGRKPGEGCSCRSLTLGATWPKAQEFAPLWVATPGWNPDWTDGQIRQESIRRVCWTTMVLAANNLNYWSSIDSVHRPTSLFVAEPANYALLFPGETLASDSLGVSSKDTIWALYDRAFILWHGCNNMRNDVSRSQEEKTQFAMLAWHAADKIEKALNAHTCDLERAFVFQGREYLFNTRMTLSFDFQKNIPMVAPDINHRKATEWLTHQQGVARRFIELASIVGNAHAVLSRRPFFVFWFMAQMSRALRLWEQNEALVIALDVCKALLPPIDYLTELWPCAAQRNTLQGIRSRLDNACRLAGVVPPPPAPLASLPF</sequence>
<accession>A0A5C3QIE8</accession>
<dbReference type="CDD" id="cd12148">
    <property type="entry name" value="fungal_TF_MHR"/>
    <property type="match status" value="1"/>
</dbReference>
<organism evidence="8 9">
    <name type="scientific">Pterulicium gracile</name>
    <dbReference type="NCBI Taxonomy" id="1884261"/>
    <lineage>
        <taxon>Eukaryota</taxon>
        <taxon>Fungi</taxon>
        <taxon>Dikarya</taxon>
        <taxon>Basidiomycota</taxon>
        <taxon>Agaricomycotina</taxon>
        <taxon>Agaricomycetes</taxon>
        <taxon>Agaricomycetidae</taxon>
        <taxon>Agaricales</taxon>
        <taxon>Pleurotineae</taxon>
        <taxon>Pterulaceae</taxon>
        <taxon>Pterulicium</taxon>
    </lineage>
</organism>
<keyword evidence="3" id="KW-0805">Transcription regulation</keyword>
<evidence type="ECO:0000256" key="6">
    <source>
        <dbReference type="SAM" id="MobiDB-lite"/>
    </source>
</evidence>
<dbReference type="InterPro" id="IPR050815">
    <property type="entry name" value="TF_fung"/>
</dbReference>
<evidence type="ECO:0000256" key="3">
    <source>
        <dbReference type="ARBA" id="ARBA00023015"/>
    </source>
</evidence>
<keyword evidence="9" id="KW-1185">Reference proteome</keyword>
<evidence type="ECO:0000256" key="4">
    <source>
        <dbReference type="ARBA" id="ARBA00023163"/>
    </source>
</evidence>
<dbReference type="SUPFAM" id="SSF57701">
    <property type="entry name" value="Zn2/Cys6 DNA-binding domain"/>
    <property type="match status" value="1"/>
</dbReference>
<feature type="domain" description="Zn(2)-C6 fungal-type" evidence="7">
    <location>
        <begin position="144"/>
        <end position="177"/>
    </location>
</feature>